<dbReference type="FunFam" id="3.30.110.30:FF:000001">
    <property type="entry name" value="Bifunctional glutamate/proline--tRNA ligase"/>
    <property type="match status" value="1"/>
</dbReference>
<feature type="compositionally biased region" description="Basic and acidic residues" evidence="10">
    <location>
        <begin position="13"/>
        <end position="29"/>
    </location>
</feature>
<dbReference type="InterPro" id="IPR002314">
    <property type="entry name" value="aa-tRNA-synt_IIb"/>
</dbReference>
<feature type="region of interest" description="Disordered" evidence="10">
    <location>
        <begin position="494"/>
        <end position="513"/>
    </location>
</feature>
<keyword evidence="4" id="KW-0547">Nucleotide-binding</keyword>
<reference evidence="12" key="2">
    <citation type="submission" date="2023-06" db="EMBL/GenBank/DDBJ databases">
        <authorList>
            <consortium name="Lawrence Berkeley National Laboratory"/>
            <person name="Haridas S."/>
            <person name="Hensen N."/>
            <person name="Bonometti L."/>
            <person name="Westerberg I."/>
            <person name="Brannstrom I.O."/>
            <person name="Guillou S."/>
            <person name="Cros-Aarteil S."/>
            <person name="Calhoun S."/>
            <person name="Kuo A."/>
            <person name="Mondo S."/>
            <person name="Pangilinan J."/>
            <person name="Riley R."/>
            <person name="Labutti K."/>
            <person name="Andreopoulos B."/>
            <person name="Lipzen A."/>
            <person name="Chen C."/>
            <person name="Yanf M."/>
            <person name="Daum C."/>
            <person name="Ng V."/>
            <person name="Clum A."/>
            <person name="Steindorff A."/>
            <person name="Ohm R."/>
            <person name="Martin F."/>
            <person name="Silar P."/>
            <person name="Natvig D."/>
            <person name="Lalanne C."/>
            <person name="Gautier V."/>
            <person name="Ament-Velasquez S.L."/>
            <person name="Kruys A."/>
            <person name="Hutchinson M.I."/>
            <person name="Powell A.J."/>
            <person name="Barry K."/>
            <person name="Miller A.N."/>
            <person name="Grigoriev I.V."/>
            <person name="Debuchy R."/>
            <person name="Gladieux P."/>
            <person name="Thoren M.H."/>
            <person name="Johannesson H."/>
        </authorList>
    </citation>
    <scope>NUCLEOTIDE SEQUENCE</scope>
    <source>
        <strain evidence="12">CBS 118394</strain>
    </source>
</reference>
<dbReference type="GO" id="GO:0004827">
    <property type="term" value="F:proline-tRNA ligase activity"/>
    <property type="evidence" value="ECO:0007669"/>
    <property type="project" value="UniProtKB-EC"/>
</dbReference>
<dbReference type="InterPro" id="IPR045864">
    <property type="entry name" value="aa-tRNA-synth_II/BPL/LPL"/>
</dbReference>
<reference evidence="12" key="1">
    <citation type="journal article" date="2023" name="Mol. Phylogenet. Evol.">
        <title>Genome-scale phylogeny and comparative genomics of the fungal order Sordariales.</title>
        <authorList>
            <person name="Hensen N."/>
            <person name="Bonometti L."/>
            <person name="Westerberg I."/>
            <person name="Brannstrom I.O."/>
            <person name="Guillou S."/>
            <person name="Cros-Aarteil S."/>
            <person name="Calhoun S."/>
            <person name="Haridas S."/>
            <person name="Kuo A."/>
            <person name="Mondo S."/>
            <person name="Pangilinan J."/>
            <person name="Riley R."/>
            <person name="LaButti K."/>
            <person name="Andreopoulos B."/>
            <person name="Lipzen A."/>
            <person name="Chen C."/>
            <person name="Yan M."/>
            <person name="Daum C."/>
            <person name="Ng V."/>
            <person name="Clum A."/>
            <person name="Steindorff A."/>
            <person name="Ohm R.A."/>
            <person name="Martin F."/>
            <person name="Silar P."/>
            <person name="Natvig D.O."/>
            <person name="Lalanne C."/>
            <person name="Gautier V."/>
            <person name="Ament-Velasquez S.L."/>
            <person name="Kruys A."/>
            <person name="Hutchinson M.I."/>
            <person name="Powell A.J."/>
            <person name="Barry K."/>
            <person name="Miller A.N."/>
            <person name="Grigoriev I.V."/>
            <person name="Debuchy R."/>
            <person name="Gladieux P."/>
            <person name="Hiltunen Thoren M."/>
            <person name="Johannesson H."/>
        </authorList>
    </citation>
    <scope>NUCLEOTIDE SEQUENCE</scope>
    <source>
        <strain evidence="12">CBS 118394</strain>
    </source>
</reference>
<dbReference type="EMBL" id="JAUEDM010000006">
    <property type="protein sequence ID" value="KAK3315081.1"/>
    <property type="molecule type" value="Genomic_DNA"/>
</dbReference>
<dbReference type="InterPro" id="IPR006195">
    <property type="entry name" value="aa-tRNA-synth_II"/>
</dbReference>
<dbReference type="SUPFAM" id="SSF52954">
    <property type="entry name" value="Class II aaRS ABD-related"/>
    <property type="match status" value="1"/>
</dbReference>
<evidence type="ECO:0000256" key="5">
    <source>
        <dbReference type="ARBA" id="ARBA00022840"/>
    </source>
</evidence>
<dbReference type="InterPro" id="IPR002316">
    <property type="entry name" value="Pro-tRNA-ligase_IIa"/>
</dbReference>
<dbReference type="Gene3D" id="3.30.110.30">
    <property type="entry name" value="C-terminal domain of ProRS"/>
    <property type="match status" value="1"/>
</dbReference>
<dbReference type="InterPro" id="IPR016061">
    <property type="entry name" value="Pro-tRNA_ligase_II_C"/>
</dbReference>
<dbReference type="Pfam" id="PF09180">
    <property type="entry name" value="ProRS-C_1"/>
    <property type="match status" value="1"/>
</dbReference>
<dbReference type="SUPFAM" id="SSF55681">
    <property type="entry name" value="Class II aaRS and biotin synthetases"/>
    <property type="match status" value="1"/>
</dbReference>
<dbReference type="PRINTS" id="PR01046">
    <property type="entry name" value="TRNASYNTHPRO"/>
</dbReference>
<dbReference type="Gene3D" id="3.40.50.800">
    <property type="entry name" value="Anticodon-binding domain"/>
    <property type="match status" value="1"/>
</dbReference>
<dbReference type="HAMAP" id="MF_01571">
    <property type="entry name" value="Pro_tRNA_synth_type3"/>
    <property type="match status" value="1"/>
</dbReference>
<dbReference type="GO" id="GO:0005524">
    <property type="term" value="F:ATP binding"/>
    <property type="evidence" value="ECO:0007669"/>
    <property type="project" value="UniProtKB-KW"/>
</dbReference>
<comment type="similarity">
    <text evidence="1">Belongs to the class-II aminoacyl-tRNA synthetase family.</text>
</comment>
<evidence type="ECO:0000259" key="11">
    <source>
        <dbReference type="PROSITE" id="PS50862"/>
    </source>
</evidence>
<dbReference type="PANTHER" id="PTHR43382">
    <property type="entry name" value="PROLYL-TRNA SYNTHETASE"/>
    <property type="match status" value="1"/>
</dbReference>
<evidence type="ECO:0000256" key="9">
    <source>
        <dbReference type="ARBA" id="ARBA00047671"/>
    </source>
</evidence>
<evidence type="ECO:0000256" key="3">
    <source>
        <dbReference type="ARBA" id="ARBA00022598"/>
    </source>
</evidence>
<dbReference type="InterPro" id="IPR004499">
    <property type="entry name" value="Pro-tRNA-ligase_IIa_arc-type"/>
</dbReference>
<feature type="region of interest" description="Disordered" evidence="10">
    <location>
        <begin position="1"/>
        <end position="50"/>
    </location>
</feature>
<comment type="caution">
    <text evidence="12">The sequence shown here is derived from an EMBL/GenBank/DDBJ whole genome shotgun (WGS) entry which is preliminary data.</text>
</comment>
<dbReference type="EC" id="6.1.1.15" evidence="2"/>
<keyword evidence="6" id="KW-0648">Protein biosynthesis</keyword>
<evidence type="ECO:0000256" key="2">
    <source>
        <dbReference type="ARBA" id="ARBA00012831"/>
    </source>
</evidence>
<dbReference type="InterPro" id="IPR036621">
    <property type="entry name" value="Anticodon-bd_dom_sf"/>
</dbReference>
<dbReference type="PROSITE" id="PS50862">
    <property type="entry name" value="AA_TRNA_LIGASE_II"/>
    <property type="match status" value="1"/>
</dbReference>
<accession>A0AAE0I005</accession>
<evidence type="ECO:0000256" key="8">
    <source>
        <dbReference type="ARBA" id="ARBA00029731"/>
    </source>
</evidence>
<dbReference type="CDD" id="cd00778">
    <property type="entry name" value="ProRS_core_arch_euk"/>
    <property type="match status" value="1"/>
</dbReference>
<dbReference type="AlphaFoldDB" id="A0AAE0I005"/>
<evidence type="ECO:0000256" key="10">
    <source>
        <dbReference type="SAM" id="MobiDB-lite"/>
    </source>
</evidence>
<dbReference type="NCBIfam" id="TIGR00408">
    <property type="entry name" value="proS_fam_I"/>
    <property type="match status" value="1"/>
</dbReference>
<keyword evidence="13" id="KW-1185">Reference proteome</keyword>
<dbReference type="InterPro" id="IPR017449">
    <property type="entry name" value="Pro-tRNA_synth_II"/>
</dbReference>
<protein>
    <recommendedName>
        <fullName evidence="2">proline--tRNA ligase</fullName>
        <ecNumber evidence="2">6.1.1.15</ecNumber>
    </recommendedName>
    <alternativeName>
        <fullName evidence="8">Prolyl-tRNA synthetase</fullName>
    </alternativeName>
</protein>
<dbReference type="Gene3D" id="3.30.930.10">
    <property type="entry name" value="Bira Bifunctional Protein, Domain 2"/>
    <property type="match status" value="1"/>
</dbReference>
<dbReference type="FunFam" id="3.30.930.10:FF:000007">
    <property type="entry name" value="Bifunctional glutamate/proline--tRNA ligase"/>
    <property type="match status" value="1"/>
</dbReference>
<evidence type="ECO:0000256" key="4">
    <source>
        <dbReference type="ARBA" id="ARBA00022741"/>
    </source>
</evidence>
<sequence>MADSTEVPIHSGPKKEGKKEKKEKKENKQGGKQQSQGEKAGAKPGANQTGITVSKDINFSDWYTEVVTKCELVEYYTEISGFYILRPGAMFIWNEIRDWFSARTKAMGVQETSFPMFLSATSLEKEKEHVEGFAPELAWVTKAGDKDLEVPVAVRPTSEAVMYPYYAKWIRSHRDLPLRLQQWNSVVRWEAKQTTPFLRAREFLWQEGHTAHLTEELAAEEVLQILELYAGVYEQLLAVPVVRGKKTENEKFAGGYWTSTCEGFIPSTGRGIQGATSHALGQNFSKMFGITVEDPAKKGEHIHVWQNSWGLSTRVIGVMVMIHGDDKGLVLPPRIAPVQVVIIPVGLTAKTTQEARDDLLKQVEDMAATLKAADVRVEIDDRDGYTPGFKFAEWELKGVPVRLEFGPKDAAKSVASYSRRDTGEKGTISLGEITKEVPALLEQIYKDMYTKAEANFASHRLILKDWAEVVPALNAKNVVIIPFCEEPACEERIKETTKSDKEQRELGPDGKPLPSMGMKSLCIPFEQPEGLVAGETKCLNPECGKNAKSWVMFGRSY</sequence>
<evidence type="ECO:0000256" key="7">
    <source>
        <dbReference type="ARBA" id="ARBA00023146"/>
    </source>
</evidence>
<feature type="compositionally biased region" description="Low complexity" evidence="10">
    <location>
        <begin position="30"/>
        <end position="43"/>
    </location>
</feature>
<name>A0AAE0I005_9PEZI</name>
<dbReference type="GO" id="GO:0006433">
    <property type="term" value="P:prolyl-tRNA aminoacylation"/>
    <property type="evidence" value="ECO:0007669"/>
    <property type="project" value="InterPro"/>
</dbReference>
<feature type="compositionally biased region" description="Basic and acidic residues" evidence="10">
    <location>
        <begin position="494"/>
        <end position="508"/>
    </location>
</feature>
<organism evidence="12 13">
    <name type="scientific">Apodospora peruviana</name>
    <dbReference type="NCBI Taxonomy" id="516989"/>
    <lineage>
        <taxon>Eukaryota</taxon>
        <taxon>Fungi</taxon>
        <taxon>Dikarya</taxon>
        <taxon>Ascomycota</taxon>
        <taxon>Pezizomycotina</taxon>
        <taxon>Sordariomycetes</taxon>
        <taxon>Sordariomycetidae</taxon>
        <taxon>Sordariales</taxon>
        <taxon>Lasiosphaeriaceae</taxon>
        <taxon>Apodospora</taxon>
    </lineage>
</organism>
<keyword evidence="5" id="KW-0067">ATP-binding</keyword>
<dbReference type="GO" id="GO:0017101">
    <property type="term" value="C:aminoacyl-tRNA synthetase multienzyme complex"/>
    <property type="evidence" value="ECO:0007669"/>
    <property type="project" value="TreeGrafter"/>
</dbReference>
<evidence type="ECO:0000313" key="12">
    <source>
        <dbReference type="EMBL" id="KAK3315081.1"/>
    </source>
</evidence>
<evidence type="ECO:0000256" key="1">
    <source>
        <dbReference type="ARBA" id="ARBA00008226"/>
    </source>
</evidence>
<feature type="domain" description="Aminoacyl-transfer RNA synthetases class-II family profile" evidence="11">
    <location>
        <begin position="96"/>
        <end position="332"/>
    </location>
</feature>
<dbReference type="SUPFAM" id="SSF64586">
    <property type="entry name" value="C-terminal domain of ProRS"/>
    <property type="match status" value="1"/>
</dbReference>
<dbReference type="FunFam" id="3.40.50.800:FF:000005">
    <property type="entry name" value="bifunctional glutamate/proline--tRNA ligase"/>
    <property type="match status" value="1"/>
</dbReference>
<evidence type="ECO:0000256" key="6">
    <source>
        <dbReference type="ARBA" id="ARBA00022917"/>
    </source>
</evidence>
<dbReference type="InterPro" id="IPR004154">
    <property type="entry name" value="Anticodon-bd"/>
</dbReference>
<dbReference type="SMART" id="SM00946">
    <property type="entry name" value="ProRS-C_1"/>
    <property type="match status" value="1"/>
</dbReference>
<dbReference type="Pfam" id="PF00587">
    <property type="entry name" value="tRNA-synt_2b"/>
    <property type="match status" value="1"/>
</dbReference>
<keyword evidence="7" id="KW-0030">Aminoacyl-tRNA synthetase</keyword>
<dbReference type="GO" id="GO:0005737">
    <property type="term" value="C:cytoplasm"/>
    <property type="evidence" value="ECO:0007669"/>
    <property type="project" value="InterPro"/>
</dbReference>
<proteinExistence type="inferred from homology"/>
<dbReference type="PANTHER" id="PTHR43382:SF2">
    <property type="entry name" value="BIFUNCTIONAL GLUTAMATE_PROLINE--TRNA LIGASE"/>
    <property type="match status" value="1"/>
</dbReference>
<gene>
    <name evidence="12" type="ORF">B0H66DRAFT_333014</name>
</gene>
<dbReference type="CDD" id="cd00862">
    <property type="entry name" value="ProRS_anticodon_zinc"/>
    <property type="match status" value="1"/>
</dbReference>
<evidence type="ECO:0000313" key="13">
    <source>
        <dbReference type="Proteomes" id="UP001283341"/>
    </source>
</evidence>
<comment type="catalytic activity">
    <reaction evidence="9">
        <text>tRNA(Pro) + L-proline + ATP = L-prolyl-tRNA(Pro) + AMP + diphosphate</text>
        <dbReference type="Rhea" id="RHEA:14305"/>
        <dbReference type="Rhea" id="RHEA-COMP:9700"/>
        <dbReference type="Rhea" id="RHEA-COMP:9702"/>
        <dbReference type="ChEBI" id="CHEBI:30616"/>
        <dbReference type="ChEBI" id="CHEBI:33019"/>
        <dbReference type="ChEBI" id="CHEBI:60039"/>
        <dbReference type="ChEBI" id="CHEBI:78442"/>
        <dbReference type="ChEBI" id="CHEBI:78532"/>
        <dbReference type="ChEBI" id="CHEBI:456215"/>
        <dbReference type="EC" id="6.1.1.15"/>
    </reaction>
</comment>
<dbReference type="InterPro" id="IPR033721">
    <property type="entry name" value="ProRS_core_arch_euk"/>
</dbReference>
<dbReference type="Pfam" id="PF03129">
    <property type="entry name" value="HGTP_anticodon"/>
    <property type="match status" value="1"/>
</dbReference>
<dbReference type="Proteomes" id="UP001283341">
    <property type="component" value="Unassembled WGS sequence"/>
</dbReference>
<keyword evidence="3 12" id="KW-0436">Ligase</keyword>